<comment type="caution">
    <text evidence="5">The sequence shown here is derived from an EMBL/GenBank/DDBJ whole genome shotgun (WGS) entry which is preliminary data.</text>
</comment>
<dbReference type="GO" id="GO:0004356">
    <property type="term" value="F:glutamine synthetase activity"/>
    <property type="evidence" value="ECO:0007669"/>
    <property type="project" value="InterPro"/>
</dbReference>
<feature type="domain" description="GS catalytic" evidence="4">
    <location>
        <begin position="128"/>
        <end position="315"/>
    </location>
</feature>
<dbReference type="Gene3D" id="3.30.590.10">
    <property type="entry name" value="Glutamine synthetase/guanido kinase, catalytic domain"/>
    <property type="match status" value="1"/>
</dbReference>
<keyword evidence="2" id="KW-0436">Ligase</keyword>
<evidence type="ECO:0000259" key="4">
    <source>
        <dbReference type="SMART" id="SM01230"/>
    </source>
</evidence>
<evidence type="ECO:0000313" key="5">
    <source>
        <dbReference type="EMBL" id="TFY83382.1"/>
    </source>
</evidence>
<dbReference type="Gene3D" id="3.10.20.70">
    <property type="entry name" value="Glutamine synthetase, N-terminal domain"/>
    <property type="match status" value="1"/>
</dbReference>
<organism evidence="5 6">
    <name type="scientific">Hericium alpestre</name>
    <dbReference type="NCBI Taxonomy" id="135208"/>
    <lineage>
        <taxon>Eukaryota</taxon>
        <taxon>Fungi</taxon>
        <taxon>Dikarya</taxon>
        <taxon>Basidiomycota</taxon>
        <taxon>Agaricomycotina</taxon>
        <taxon>Agaricomycetes</taxon>
        <taxon>Russulales</taxon>
        <taxon>Hericiaceae</taxon>
        <taxon>Hericium</taxon>
    </lineage>
</organism>
<dbReference type="OrthoDB" id="3364440at2759"/>
<name>A0A4Z0A8J2_9AGAM</name>
<evidence type="ECO:0000256" key="2">
    <source>
        <dbReference type="ARBA" id="ARBA00022598"/>
    </source>
</evidence>
<accession>A0A4Z0A8J2</accession>
<protein>
    <recommendedName>
        <fullName evidence="1">Glutamine synthetase</fullName>
    </recommendedName>
</protein>
<evidence type="ECO:0000256" key="3">
    <source>
        <dbReference type="RuleBase" id="RU000384"/>
    </source>
</evidence>
<proteinExistence type="inferred from homology"/>
<gene>
    <name evidence="5" type="ORF">EWM64_g631</name>
</gene>
<keyword evidence="6" id="KW-1185">Reference proteome</keyword>
<dbReference type="InterPro" id="IPR008146">
    <property type="entry name" value="Gln_synth_cat_dom"/>
</dbReference>
<dbReference type="InterPro" id="IPR014746">
    <property type="entry name" value="Gln_synth/guanido_kin_cat_dom"/>
</dbReference>
<dbReference type="PANTHER" id="PTHR43785">
    <property type="entry name" value="GAMMA-GLUTAMYLPUTRESCINE SYNTHETASE"/>
    <property type="match status" value="1"/>
</dbReference>
<dbReference type="AlphaFoldDB" id="A0A4Z0A8J2"/>
<dbReference type="SMART" id="SM01230">
    <property type="entry name" value="Gln-synt_C"/>
    <property type="match status" value="1"/>
</dbReference>
<dbReference type="EMBL" id="SFCI01000033">
    <property type="protein sequence ID" value="TFY83382.1"/>
    <property type="molecule type" value="Genomic_DNA"/>
</dbReference>
<dbReference type="Proteomes" id="UP000298061">
    <property type="component" value="Unassembled WGS sequence"/>
</dbReference>
<evidence type="ECO:0000313" key="6">
    <source>
        <dbReference type="Proteomes" id="UP000298061"/>
    </source>
</evidence>
<dbReference type="InterPro" id="IPR036651">
    <property type="entry name" value="Gln_synt_N_sf"/>
</dbReference>
<dbReference type="SUPFAM" id="SSF55931">
    <property type="entry name" value="Glutamine synthetase/guanido kinase"/>
    <property type="match status" value="1"/>
</dbReference>
<dbReference type="PANTHER" id="PTHR43785:SF2">
    <property type="entry name" value="TYPE-1 GLUTAMINE SYNTHETASE 1"/>
    <property type="match status" value="1"/>
</dbReference>
<sequence>MSARPTPYGRVYTPRNQHPYRPPAVDSLADSGIRYIRLQWTDFTNLTRFRVLPLATFLALLESESPGVGITKAAFGLVGATLAEGFSVTGEYVYVPDTESLRICDYAPGHASVMGWFERKEPEAHMVKLCPRTLLKRIEEEEAAAASIEFLVGIKTEFVLLDSIDPITPASNGPWSSSAKLRSGSISTVILEDIAECDVVTGPLAPLQAADALVFTRETIYNIASKHGKRATFAPRLFTDECGSAANVSISVHRMDISNDHTDDNVMNALERSFLQGVLNHAPGPRGADAPHARIVRPRAGQHLVGRHVRLLGARQP</sequence>
<dbReference type="GO" id="GO:0006542">
    <property type="term" value="P:glutamine biosynthetic process"/>
    <property type="evidence" value="ECO:0007669"/>
    <property type="project" value="InterPro"/>
</dbReference>
<dbReference type="Pfam" id="PF00120">
    <property type="entry name" value="Gln-synt_C"/>
    <property type="match status" value="1"/>
</dbReference>
<comment type="similarity">
    <text evidence="3">Belongs to the glutamine synthetase family.</text>
</comment>
<dbReference type="STRING" id="135208.A0A4Z0A8J2"/>
<evidence type="ECO:0000256" key="1">
    <source>
        <dbReference type="ARBA" id="ARBA00021364"/>
    </source>
</evidence>
<reference evidence="5 6" key="1">
    <citation type="submission" date="2019-02" db="EMBL/GenBank/DDBJ databases">
        <title>Genome sequencing of the rare red list fungi Hericium alpestre (H. flagellum).</title>
        <authorList>
            <person name="Buettner E."/>
            <person name="Kellner H."/>
        </authorList>
    </citation>
    <scope>NUCLEOTIDE SEQUENCE [LARGE SCALE GENOMIC DNA]</scope>
    <source>
        <strain evidence="5 6">DSM 108284</strain>
    </source>
</reference>